<dbReference type="InParanoid" id="V4TFF5"/>
<dbReference type="Gene3D" id="3.30.710.10">
    <property type="entry name" value="Potassium Channel Kv1.1, Chain A"/>
    <property type="match status" value="1"/>
</dbReference>
<sequence length="81" mass="9370">EFGKSKSNDESKEMILVANYLNIKMMLDYLTEALANKIKNKSVEYVRKLFGIENNFTPEEEEAARKECEWTFEGVDPDGDD</sequence>
<dbReference type="GO" id="GO:0006511">
    <property type="term" value="P:ubiquitin-dependent protein catabolic process"/>
    <property type="evidence" value="ECO:0007669"/>
    <property type="project" value="InterPro"/>
</dbReference>
<dbReference type="SUPFAM" id="SSF81382">
    <property type="entry name" value="Skp1 dimerisation domain-like"/>
    <property type="match status" value="1"/>
</dbReference>
<feature type="non-terminal residue" evidence="3">
    <location>
        <position position="1"/>
    </location>
</feature>
<dbReference type="PANTHER" id="PTHR11165">
    <property type="entry name" value="SKP1"/>
    <property type="match status" value="1"/>
</dbReference>
<dbReference type="InterPro" id="IPR016072">
    <property type="entry name" value="Skp1_comp_dimer"/>
</dbReference>
<dbReference type="GO" id="GO:0016567">
    <property type="term" value="P:protein ubiquitination"/>
    <property type="evidence" value="ECO:0007669"/>
    <property type="project" value="UniProtKB-UniPathway"/>
</dbReference>
<protein>
    <recommendedName>
        <fullName evidence="2">SKP1 component dimerisation domain-containing protein</fullName>
    </recommendedName>
</protein>
<dbReference type="Gramene" id="ESR59118">
    <property type="protein sequence ID" value="ESR59118"/>
    <property type="gene ID" value="CICLE_v10017828mg"/>
</dbReference>
<reference evidence="3 4" key="1">
    <citation type="submission" date="2013-10" db="EMBL/GenBank/DDBJ databases">
        <authorList>
            <consortium name="International Citrus Genome Consortium"/>
            <person name="Jenkins J."/>
            <person name="Schmutz J."/>
            <person name="Prochnik S."/>
            <person name="Rokhsar D."/>
            <person name="Gmitter F."/>
            <person name="Ollitrault P."/>
            <person name="Machado M."/>
            <person name="Talon M."/>
            <person name="Wincker P."/>
            <person name="Jaillon O."/>
            <person name="Morgante M."/>
        </authorList>
    </citation>
    <scope>NUCLEOTIDE SEQUENCE</scope>
    <source>
        <strain evidence="4">cv. Clemenules</strain>
    </source>
</reference>
<organism evidence="3 4">
    <name type="scientific">Citrus clementina</name>
    <name type="common">Clementine</name>
    <name type="synonym">Citrus deliciosa x Citrus sinensis</name>
    <dbReference type="NCBI Taxonomy" id="85681"/>
    <lineage>
        <taxon>Eukaryota</taxon>
        <taxon>Viridiplantae</taxon>
        <taxon>Streptophyta</taxon>
        <taxon>Embryophyta</taxon>
        <taxon>Tracheophyta</taxon>
        <taxon>Spermatophyta</taxon>
        <taxon>Magnoliopsida</taxon>
        <taxon>eudicotyledons</taxon>
        <taxon>Gunneridae</taxon>
        <taxon>Pentapetalae</taxon>
        <taxon>rosids</taxon>
        <taxon>malvids</taxon>
        <taxon>Sapindales</taxon>
        <taxon>Rutaceae</taxon>
        <taxon>Aurantioideae</taxon>
        <taxon>Citrus</taxon>
    </lineage>
</organism>
<dbReference type="InterPro" id="IPR011333">
    <property type="entry name" value="SKP1/BTB/POZ_sf"/>
</dbReference>
<feature type="domain" description="SKP1 component dimerisation" evidence="2">
    <location>
        <begin position="24"/>
        <end position="70"/>
    </location>
</feature>
<evidence type="ECO:0000313" key="3">
    <source>
        <dbReference type="EMBL" id="ESR59118.1"/>
    </source>
</evidence>
<dbReference type="UniPathway" id="UPA00143"/>
<gene>
    <name evidence="3" type="ORF">CICLE_v10017828mg</name>
</gene>
<keyword evidence="4" id="KW-1185">Reference proteome</keyword>
<evidence type="ECO:0000256" key="1">
    <source>
        <dbReference type="ARBA" id="ARBA00004906"/>
    </source>
</evidence>
<dbReference type="Proteomes" id="UP000030687">
    <property type="component" value="Unassembled WGS sequence"/>
</dbReference>
<dbReference type="EMBL" id="KI536312">
    <property type="protein sequence ID" value="ESR59118.1"/>
    <property type="molecule type" value="Genomic_DNA"/>
</dbReference>
<dbReference type="AlphaFoldDB" id="V4TFF5"/>
<name>V4TFF5_CITCL</name>
<evidence type="ECO:0000313" key="4">
    <source>
        <dbReference type="Proteomes" id="UP000030687"/>
    </source>
</evidence>
<dbReference type="InterPro" id="IPR016897">
    <property type="entry name" value="SKP1"/>
</dbReference>
<comment type="pathway">
    <text evidence="1">Protein modification; protein ubiquitination.</text>
</comment>
<dbReference type="OMA" id="RESTWAF"/>
<dbReference type="InterPro" id="IPR036296">
    <property type="entry name" value="SKP1-like_dim_sf"/>
</dbReference>
<dbReference type="KEGG" id="cic:CICLE_v10017828mg"/>
<evidence type="ECO:0000259" key="2">
    <source>
        <dbReference type="Pfam" id="PF01466"/>
    </source>
</evidence>
<dbReference type="STRING" id="85681.V4TFF5"/>
<proteinExistence type="predicted"/>
<accession>V4TFF5</accession>
<dbReference type="eggNOG" id="KOG1724">
    <property type="taxonomic scope" value="Eukaryota"/>
</dbReference>
<dbReference type="Pfam" id="PF01466">
    <property type="entry name" value="Skp1"/>
    <property type="match status" value="1"/>
</dbReference>